<sequence>MHLKDWCSLHLGNASVSSRTIDLILYQIREHKALESYNQQCRLWPGYLLDSP</sequence>
<protein>
    <submittedName>
        <fullName evidence="1">Uncharacterized protein</fullName>
    </submittedName>
</protein>
<dbReference type="AlphaFoldDB" id="A0A0A9CNU7"/>
<dbReference type="EMBL" id="GBRH01219896">
    <property type="protein sequence ID" value="JAD77999.1"/>
    <property type="molecule type" value="Transcribed_RNA"/>
</dbReference>
<accession>A0A0A9CNU7</accession>
<organism evidence="1">
    <name type="scientific">Arundo donax</name>
    <name type="common">Giant reed</name>
    <name type="synonym">Donax arundinaceus</name>
    <dbReference type="NCBI Taxonomy" id="35708"/>
    <lineage>
        <taxon>Eukaryota</taxon>
        <taxon>Viridiplantae</taxon>
        <taxon>Streptophyta</taxon>
        <taxon>Embryophyta</taxon>
        <taxon>Tracheophyta</taxon>
        <taxon>Spermatophyta</taxon>
        <taxon>Magnoliopsida</taxon>
        <taxon>Liliopsida</taxon>
        <taxon>Poales</taxon>
        <taxon>Poaceae</taxon>
        <taxon>PACMAD clade</taxon>
        <taxon>Arundinoideae</taxon>
        <taxon>Arundineae</taxon>
        <taxon>Arundo</taxon>
    </lineage>
</organism>
<reference evidence="1" key="2">
    <citation type="journal article" date="2015" name="Data Brief">
        <title>Shoot transcriptome of the giant reed, Arundo donax.</title>
        <authorList>
            <person name="Barrero R.A."/>
            <person name="Guerrero F.D."/>
            <person name="Moolhuijzen P."/>
            <person name="Goolsby J.A."/>
            <person name="Tidwell J."/>
            <person name="Bellgard S.E."/>
            <person name="Bellgard M.I."/>
        </authorList>
    </citation>
    <scope>NUCLEOTIDE SEQUENCE</scope>
    <source>
        <tissue evidence="1">Shoot tissue taken approximately 20 cm above the soil surface</tissue>
    </source>
</reference>
<name>A0A0A9CNU7_ARUDO</name>
<proteinExistence type="predicted"/>
<evidence type="ECO:0000313" key="1">
    <source>
        <dbReference type="EMBL" id="JAD77999.1"/>
    </source>
</evidence>
<reference evidence="1" key="1">
    <citation type="submission" date="2014-09" db="EMBL/GenBank/DDBJ databases">
        <authorList>
            <person name="Magalhaes I.L.F."/>
            <person name="Oliveira U."/>
            <person name="Santos F.R."/>
            <person name="Vidigal T.H.D.A."/>
            <person name="Brescovit A.D."/>
            <person name="Santos A.J."/>
        </authorList>
    </citation>
    <scope>NUCLEOTIDE SEQUENCE</scope>
    <source>
        <tissue evidence="1">Shoot tissue taken approximately 20 cm above the soil surface</tissue>
    </source>
</reference>